<keyword evidence="6" id="KW-1185">Reference proteome</keyword>
<comment type="caution">
    <text evidence="5">The sequence shown here is derived from an EMBL/GenBank/DDBJ whole genome shotgun (WGS) entry which is preliminary data.</text>
</comment>
<evidence type="ECO:0000313" key="5">
    <source>
        <dbReference type="EMBL" id="KAF9523398.1"/>
    </source>
</evidence>
<evidence type="ECO:0000313" key="6">
    <source>
        <dbReference type="Proteomes" id="UP000807306"/>
    </source>
</evidence>
<feature type="domain" description="SH3" evidence="4">
    <location>
        <begin position="55"/>
        <end position="119"/>
    </location>
</feature>
<dbReference type="InterPro" id="IPR036028">
    <property type="entry name" value="SH3-like_dom_sf"/>
</dbReference>
<dbReference type="EMBL" id="MU157918">
    <property type="protein sequence ID" value="KAF9523398.1"/>
    <property type="molecule type" value="Genomic_DNA"/>
</dbReference>
<accession>A0A9P6JJW7</accession>
<dbReference type="Proteomes" id="UP000807306">
    <property type="component" value="Unassembled WGS sequence"/>
</dbReference>
<evidence type="ECO:0000259" key="4">
    <source>
        <dbReference type="PROSITE" id="PS50002"/>
    </source>
</evidence>
<dbReference type="SMART" id="SM00326">
    <property type="entry name" value="SH3"/>
    <property type="match status" value="1"/>
</dbReference>
<feature type="region of interest" description="Disordered" evidence="3">
    <location>
        <begin position="1"/>
        <end position="52"/>
    </location>
</feature>
<name>A0A9P6JJW7_9AGAR</name>
<dbReference type="AlphaFoldDB" id="A0A9P6JJW7"/>
<organism evidence="5 6">
    <name type="scientific">Crepidotus variabilis</name>
    <dbReference type="NCBI Taxonomy" id="179855"/>
    <lineage>
        <taxon>Eukaryota</taxon>
        <taxon>Fungi</taxon>
        <taxon>Dikarya</taxon>
        <taxon>Basidiomycota</taxon>
        <taxon>Agaricomycotina</taxon>
        <taxon>Agaricomycetes</taxon>
        <taxon>Agaricomycetidae</taxon>
        <taxon>Agaricales</taxon>
        <taxon>Agaricineae</taxon>
        <taxon>Crepidotaceae</taxon>
        <taxon>Crepidotus</taxon>
    </lineage>
</organism>
<proteinExistence type="predicted"/>
<sequence length="140" mass="15172">MLTPIASSFDIPPTPAIPPGLIATQSPPENAVDPFADANSNPFEDAAPPPDQKWKFNPLEIVRRPFVPQLQDELEVKQGDEVRIVQAFDDGWALAELRNAEGSTTQGLIPLDCLRLAGQSLPSFFASKRRSSSSTVNTTS</sequence>
<gene>
    <name evidence="5" type="ORF">CPB83DRAFT_775517</name>
</gene>
<protein>
    <recommendedName>
        <fullName evidence="4">SH3 domain-containing protein</fullName>
    </recommendedName>
</protein>
<evidence type="ECO:0000256" key="1">
    <source>
        <dbReference type="ARBA" id="ARBA00022443"/>
    </source>
</evidence>
<dbReference type="OrthoDB" id="5340910at2759"/>
<dbReference type="Gene3D" id="2.30.30.40">
    <property type="entry name" value="SH3 Domains"/>
    <property type="match status" value="1"/>
</dbReference>
<evidence type="ECO:0000256" key="3">
    <source>
        <dbReference type="SAM" id="MobiDB-lite"/>
    </source>
</evidence>
<reference evidence="5" key="1">
    <citation type="submission" date="2020-11" db="EMBL/GenBank/DDBJ databases">
        <authorList>
            <consortium name="DOE Joint Genome Institute"/>
            <person name="Ahrendt S."/>
            <person name="Riley R."/>
            <person name="Andreopoulos W."/>
            <person name="Labutti K."/>
            <person name="Pangilinan J."/>
            <person name="Ruiz-Duenas F.J."/>
            <person name="Barrasa J.M."/>
            <person name="Sanchez-Garcia M."/>
            <person name="Camarero S."/>
            <person name="Miyauchi S."/>
            <person name="Serrano A."/>
            <person name="Linde D."/>
            <person name="Babiker R."/>
            <person name="Drula E."/>
            <person name="Ayuso-Fernandez I."/>
            <person name="Pacheco R."/>
            <person name="Padilla G."/>
            <person name="Ferreira P."/>
            <person name="Barriuso J."/>
            <person name="Kellner H."/>
            <person name="Castanera R."/>
            <person name="Alfaro M."/>
            <person name="Ramirez L."/>
            <person name="Pisabarro A.G."/>
            <person name="Kuo A."/>
            <person name="Tritt A."/>
            <person name="Lipzen A."/>
            <person name="He G."/>
            <person name="Yan M."/>
            <person name="Ng V."/>
            <person name="Cullen D."/>
            <person name="Martin F."/>
            <person name="Rosso M.-N."/>
            <person name="Henrissat B."/>
            <person name="Hibbett D."/>
            <person name="Martinez A.T."/>
            <person name="Grigoriev I.V."/>
        </authorList>
    </citation>
    <scope>NUCLEOTIDE SEQUENCE</scope>
    <source>
        <strain evidence="5">CBS 506.95</strain>
    </source>
</reference>
<dbReference type="PROSITE" id="PS50002">
    <property type="entry name" value="SH3"/>
    <property type="match status" value="1"/>
</dbReference>
<dbReference type="Pfam" id="PF00018">
    <property type="entry name" value="SH3_1"/>
    <property type="match status" value="1"/>
</dbReference>
<evidence type="ECO:0000256" key="2">
    <source>
        <dbReference type="PROSITE-ProRule" id="PRU00192"/>
    </source>
</evidence>
<dbReference type="InterPro" id="IPR001452">
    <property type="entry name" value="SH3_domain"/>
</dbReference>
<dbReference type="SUPFAM" id="SSF50044">
    <property type="entry name" value="SH3-domain"/>
    <property type="match status" value="1"/>
</dbReference>
<keyword evidence="1 2" id="KW-0728">SH3 domain</keyword>